<dbReference type="GO" id="GO:0030170">
    <property type="term" value="F:pyridoxal phosphate binding"/>
    <property type="evidence" value="ECO:0007669"/>
    <property type="project" value="UniProtKB-UniRule"/>
</dbReference>
<dbReference type="GO" id="GO:0006564">
    <property type="term" value="P:L-serine biosynthetic process"/>
    <property type="evidence" value="ECO:0007669"/>
    <property type="project" value="UniProtKB-UniRule"/>
</dbReference>
<comment type="subcellular location">
    <subcellularLocation>
        <location evidence="12">Cytoplasm</location>
    </subcellularLocation>
</comment>
<dbReference type="HOGENOM" id="CLU_034866_0_2_7"/>
<evidence type="ECO:0000313" key="15">
    <source>
        <dbReference type="EMBL" id="AFM26004.1"/>
    </source>
</evidence>
<dbReference type="UniPathway" id="UPA00135">
    <property type="reaction ID" value="UER00197"/>
</dbReference>
<dbReference type="eggNOG" id="COG1932">
    <property type="taxonomic scope" value="Bacteria"/>
</dbReference>
<evidence type="ECO:0000256" key="1">
    <source>
        <dbReference type="ARBA" id="ARBA00004915"/>
    </source>
</evidence>
<dbReference type="STRING" id="706587.Desti_3348"/>
<dbReference type="InterPro" id="IPR015421">
    <property type="entry name" value="PyrdxlP-dep_Trfase_major"/>
</dbReference>
<evidence type="ECO:0000256" key="13">
    <source>
        <dbReference type="RuleBase" id="RU004505"/>
    </source>
</evidence>
<feature type="binding site" evidence="12">
    <location>
        <position position="172"/>
    </location>
    <ligand>
        <name>pyridoxal 5'-phosphate</name>
        <dbReference type="ChEBI" id="CHEBI:597326"/>
    </ligand>
</feature>
<keyword evidence="12" id="KW-0963">Cytoplasm</keyword>
<keyword evidence="4 12" id="KW-0032">Aminotransferase</keyword>
<dbReference type="PIRSF" id="PIRSF000525">
    <property type="entry name" value="SerC"/>
    <property type="match status" value="1"/>
</dbReference>
<dbReference type="InterPro" id="IPR000192">
    <property type="entry name" value="Aminotrans_V_dom"/>
</dbReference>
<dbReference type="GO" id="GO:0008615">
    <property type="term" value="P:pyridoxine biosynthetic process"/>
    <property type="evidence" value="ECO:0007669"/>
    <property type="project" value="UniProtKB-UniRule"/>
</dbReference>
<dbReference type="KEGG" id="dti:Desti_3348"/>
<evidence type="ECO:0000256" key="10">
    <source>
        <dbReference type="ARBA" id="ARBA00047630"/>
    </source>
</evidence>
<evidence type="ECO:0000256" key="2">
    <source>
        <dbReference type="ARBA" id="ARBA00005099"/>
    </source>
</evidence>
<dbReference type="EMBL" id="CP003360">
    <property type="protein sequence ID" value="AFM26004.1"/>
    <property type="molecule type" value="Genomic_DNA"/>
</dbReference>
<organism evidence="15 16">
    <name type="scientific">Desulfomonile tiedjei (strain ATCC 49306 / DSM 6799 / DCB-1)</name>
    <dbReference type="NCBI Taxonomy" id="706587"/>
    <lineage>
        <taxon>Bacteria</taxon>
        <taxon>Pseudomonadati</taxon>
        <taxon>Thermodesulfobacteriota</taxon>
        <taxon>Desulfomonilia</taxon>
        <taxon>Desulfomonilales</taxon>
        <taxon>Desulfomonilaceae</taxon>
        <taxon>Desulfomonile</taxon>
    </lineage>
</organism>
<keyword evidence="8 12" id="KW-0664">Pyridoxine biosynthesis</keyword>
<evidence type="ECO:0000313" key="16">
    <source>
        <dbReference type="Proteomes" id="UP000006055"/>
    </source>
</evidence>
<dbReference type="SUPFAM" id="SSF53383">
    <property type="entry name" value="PLP-dependent transferases"/>
    <property type="match status" value="1"/>
</dbReference>
<comment type="similarity">
    <text evidence="3 12">Belongs to the class-V pyridoxal-phosphate-dependent aminotransferase family. SerC subfamily.</text>
</comment>
<dbReference type="AlphaFoldDB" id="I4C8W3"/>
<dbReference type="NCBIfam" id="TIGR01364">
    <property type="entry name" value="serC_1"/>
    <property type="match status" value="1"/>
</dbReference>
<dbReference type="Pfam" id="PF00266">
    <property type="entry name" value="Aminotran_5"/>
    <property type="match status" value="1"/>
</dbReference>
<feature type="binding site" evidence="12">
    <location>
        <begin position="237"/>
        <end position="238"/>
    </location>
    <ligand>
        <name>pyridoxal 5'-phosphate</name>
        <dbReference type="ChEBI" id="CHEBI:597326"/>
    </ligand>
</feature>
<keyword evidence="16" id="KW-1185">Reference proteome</keyword>
<keyword evidence="9 12" id="KW-0718">Serine biosynthesis</keyword>
<dbReference type="PANTHER" id="PTHR43247:SF1">
    <property type="entry name" value="PHOSPHOSERINE AMINOTRANSFERASE"/>
    <property type="match status" value="1"/>
</dbReference>
<dbReference type="NCBIfam" id="NF003764">
    <property type="entry name" value="PRK05355.1"/>
    <property type="match status" value="1"/>
</dbReference>
<dbReference type="PANTHER" id="PTHR43247">
    <property type="entry name" value="PHOSPHOSERINE AMINOTRANSFERASE"/>
    <property type="match status" value="1"/>
</dbReference>
<protein>
    <recommendedName>
        <fullName evidence="12">Phosphoserine aminotransferase</fullName>
        <ecNumber evidence="12">2.6.1.52</ecNumber>
    </recommendedName>
    <alternativeName>
        <fullName evidence="12">Phosphohydroxythreonine aminotransferase</fullName>
        <shortName evidence="12">PSAT</shortName>
    </alternativeName>
</protein>
<name>I4C8W3_DESTA</name>
<gene>
    <name evidence="12" type="primary">serC</name>
    <name evidence="15" type="ordered locus">Desti_3348</name>
</gene>
<comment type="function">
    <text evidence="12">Catalyzes the reversible conversion of 3-phosphohydroxypyruvate to phosphoserine and of 3-hydroxy-2-oxo-4-phosphonooxybutanoate to phosphohydroxythreonine.</text>
</comment>
<evidence type="ECO:0000256" key="12">
    <source>
        <dbReference type="HAMAP-Rule" id="MF_00160"/>
    </source>
</evidence>
<reference evidence="16" key="1">
    <citation type="submission" date="2012-06" db="EMBL/GenBank/DDBJ databases">
        <title>Complete sequence of chromosome of Desulfomonile tiedjei DSM 6799.</title>
        <authorList>
            <person name="Lucas S."/>
            <person name="Copeland A."/>
            <person name="Lapidus A."/>
            <person name="Glavina del Rio T."/>
            <person name="Dalin E."/>
            <person name="Tice H."/>
            <person name="Bruce D."/>
            <person name="Goodwin L."/>
            <person name="Pitluck S."/>
            <person name="Peters L."/>
            <person name="Ovchinnikova G."/>
            <person name="Zeytun A."/>
            <person name="Lu M."/>
            <person name="Kyrpides N."/>
            <person name="Mavromatis K."/>
            <person name="Ivanova N."/>
            <person name="Brettin T."/>
            <person name="Detter J.C."/>
            <person name="Han C."/>
            <person name="Larimer F."/>
            <person name="Land M."/>
            <person name="Hauser L."/>
            <person name="Markowitz V."/>
            <person name="Cheng J.-F."/>
            <person name="Hugenholtz P."/>
            <person name="Woyke T."/>
            <person name="Wu D."/>
            <person name="Spring S."/>
            <person name="Schroeder M."/>
            <person name="Brambilla E."/>
            <person name="Klenk H.-P."/>
            <person name="Eisen J.A."/>
        </authorList>
    </citation>
    <scope>NUCLEOTIDE SEQUENCE [LARGE SCALE GENOMIC DNA]</scope>
    <source>
        <strain evidence="16">ATCC 49306 / DSM 6799 / DCB-1</strain>
    </source>
</reference>
<dbReference type="InterPro" id="IPR022278">
    <property type="entry name" value="Pser_aminoTfrase"/>
</dbReference>
<comment type="catalytic activity">
    <reaction evidence="11 12 13">
        <text>O-phospho-L-serine + 2-oxoglutarate = 3-phosphooxypyruvate + L-glutamate</text>
        <dbReference type="Rhea" id="RHEA:14329"/>
        <dbReference type="ChEBI" id="CHEBI:16810"/>
        <dbReference type="ChEBI" id="CHEBI:18110"/>
        <dbReference type="ChEBI" id="CHEBI:29985"/>
        <dbReference type="ChEBI" id="CHEBI:57524"/>
        <dbReference type="EC" id="2.6.1.52"/>
    </reaction>
</comment>
<dbReference type="InterPro" id="IPR020578">
    <property type="entry name" value="Aminotrans_V_PyrdxlP_BS"/>
</dbReference>
<dbReference type="InterPro" id="IPR015424">
    <property type="entry name" value="PyrdxlP-dep_Trfase"/>
</dbReference>
<evidence type="ECO:0000256" key="3">
    <source>
        <dbReference type="ARBA" id="ARBA00006904"/>
    </source>
</evidence>
<dbReference type="RefSeq" id="WP_014811138.1">
    <property type="nucleotide sequence ID" value="NC_018025.1"/>
</dbReference>
<evidence type="ECO:0000256" key="4">
    <source>
        <dbReference type="ARBA" id="ARBA00022576"/>
    </source>
</evidence>
<feature type="domain" description="Aminotransferase class V" evidence="14">
    <location>
        <begin position="5"/>
        <end position="349"/>
    </location>
</feature>
<dbReference type="OrthoDB" id="9809412at2"/>
<feature type="binding site" evidence="12">
    <location>
        <position position="43"/>
    </location>
    <ligand>
        <name>L-glutamate</name>
        <dbReference type="ChEBI" id="CHEBI:29985"/>
    </ligand>
</feature>
<comment type="cofactor">
    <cofactor evidence="12">
        <name>pyridoxal 5'-phosphate</name>
        <dbReference type="ChEBI" id="CHEBI:597326"/>
    </cofactor>
    <text evidence="12">Binds 1 pyridoxal phosphate per subunit.</text>
</comment>
<feature type="binding site" evidence="12">
    <location>
        <begin position="77"/>
        <end position="78"/>
    </location>
    <ligand>
        <name>pyridoxal 5'-phosphate</name>
        <dbReference type="ChEBI" id="CHEBI:597326"/>
    </ligand>
</feature>
<feature type="binding site" evidence="12">
    <location>
        <position position="195"/>
    </location>
    <ligand>
        <name>pyridoxal 5'-phosphate</name>
        <dbReference type="ChEBI" id="CHEBI:597326"/>
    </ligand>
</feature>
<comment type="pathway">
    <text evidence="1 12">Cofactor biosynthesis; pyridoxine 5'-phosphate biosynthesis; pyridoxine 5'-phosphate from D-erythrose 4-phosphate: step 3/5.</text>
</comment>
<evidence type="ECO:0000256" key="7">
    <source>
        <dbReference type="ARBA" id="ARBA00022898"/>
    </source>
</evidence>
<feature type="modified residue" description="N6-(pyridoxal phosphate)lysine" evidence="12">
    <location>
        <position position="196"/>
    </location>
</feature>
<dbReference type="PROSITE" id="PS00595">
    <property type="entry name" value="AA_TRANSFER_CLASS_5"/>
    <property type="match status" value="1"/>
</dbReference>
<dbReference type="Proteomes" id="UP000006055">
    <property type="component" value="Chromosome"/>
</dbReference>
<sequence>MADRIFNFNPGPAALPLQVLKEVQQEFINFKGSGMSISEISHRSALFEDVLNDAIVRFKRLLKLSDNFKILFLQGGASSQFFMVPMNLLPEGSSADYINTGSWAKKAIKEAEILKKTCNVIASSEDKNYSYIPKKFSVNPSAAYLHFTSNNTIEGTQWAQFPDGGGVPLVSDMSSDMLCRSFDASPFGLIYAGAQKNLGPAGVTVVIIREDMLERASKDVPTMLRYSTHADKNSLYNTPPCLAIYIVQLVLKWIEESIGGLDAMERRNREKADLLYGYLDSTDFYRPTAEKDSRSLMNVTFRLPDEDLEKKFVAEAGKVGLGGLKGHRSVGGCRASIYNALGLDGVQSLVDFMKTFAQKNG</sequence>
<dbReference type="FunFam" id="3.40.640.10:FF:000010">
    <property type="entry name" value="Phosphoserine aminotransferase"/>
    <property type="match status" value="1"/>
</dbReference>
<feature type="binding site" evidence="12">
    <location>
        <position position="152"/>
    </location>
    <ligand>
        <name>pyridoxal 5'-phosphate</name>
        <dbReference type="ChEBI" id="CHEBI:597326"/>
    </ligand>
</feature>
<evidence type="ECO:0000256" key="5">
    <source>
        <dbReference type="ARBA" id="ARBA00022605"/>
    </source>
</evidence>
<evidence type="ECO:0000259" key="14">
    <source>
        <dbReference type="Pfam" id="PF00266"/>
    </source>
</evidence>
<proteinExistence type="inferred from homology"/>
<dbReference type="Gene3D" id="3.90.1150.10">
    <property type="entry name" value="Aspartate Aminotransferase, domain 1"/>
    <property type="match status" value="1"/>
</dbReference>
<dbReference type="Gene3D" id="3.40.640.10">
    <property type="entry name" value="Type I PLP-dependent aspartate aminotransferase-like (Major domain)"/>
    <property type="match status" value="1"/>
</dbReference>
<dbReference type="FunFam" id="3.90.1150.10:FF:000006">
    <property type="entry name" value="Phosphoserine aminotransferase"/>
    <property type="match status" value="1"/>
</dbReference>
<keyword evidence="7 12" id="KW-0663">Pyridoxal phosphate</keyword>
<dbReference type="UniPathway" id="UPA00244">
    <property type="reaction ID" value="UER00311"/>
</dbReference>
<evidence type="ECO:0000256" key="9">
    <source>
        <dbReference type="ARBA" id="ARBA00023299"/>
    </source>
</evidence>
<dbReference type="GO" id="GO:0004648">
    <property type="term" value="F:O-phospho-L-serine:2-oxoglutarate aminotransferase activity"/>
    <property type="evidence" value="ECO:0007669"/>
    <property type="project" value="UniProtKB-UniRule"/>
</dbReference>
<comment type="subunit">
    <text evidence="12">Homodimer.</text>
</comment>
<accession>I4C8W3</accession>
<feature type="binding site" evidence="12">
    <location>
        <position position="103"/>
    </location>
    <ligand>
        <name>pyridoxal 5'-phosphate</name>
        <dbReference type="ChEBI" id="CHEBI:597326"/>
    </ligand>
</feature>
<comment type="catalytic activity">
    <reaction evidence="10 12">
        <text>4-(phosphooxy)-L-threonine + 2-oxoglutarate = (R)-3-hydroxy-2-oxo-4-phosphooxybutanoate + L-glutamate</text>
        <dbReference type="Rhea" id="RHEA:16573"/>
        <dbReference type="ChEBI" id="CHEBI:16810"/>
        <dbReference type="ChEBI" id="CHEBI:29985"/>
        <dbReference type="ChEBI" id="CHEBI:58452"/>
        <dbReference type="ChEBI" id="CHEBI:58538"/>
        <dbReference type="EC" id="2.6.1.52"/>
    </reaction>
</comment>
<keyword evidence="5 12" id="KW-0028">Amino-acid biosynthesis</keyword>
<dbReference type="PATRIC" id="fig|706587.4.peg.3813"/>
<dbReference type="EC" id="2.6.1.52" evidence="12"/>
<evidence type="ECO:0000256" key="11">
    <source>
        <dbReference type="ARBA" id="ARBA00049007"/>
    </source>
</evidence>
<keyword evidence="6 12" id="KW-0808">Transferase</keyword>
<comment type="caution">
    <text evidence="12">Lacks conserved residue(s) required for the propagation of feature annotation.</text>
</comment>
<dbReference type="GO" id="GO:0005737">
    <property type="term" value="C:cytoplasm"/>
    <property type="evidence" value="ECO:0007669"/>
    <property type="project" value="UniProtKB-SubCell"/>
</dbReference>
<comment type="pathway">
    <text evidence="2 12 13">Amino-acid biosynthesis; L-serine biosynthesis; L-serine from 3-phospho-D-glycerate: step 2/3.</text>
</comment>
<evidence type="ECO:0000256" key="8">
    <source>
        <dbReference type="ARBA" id="ARBA00023096"/>
    </source>
</evidence>
<evidence type="ECO:0000256" key="6">
    <source>
        <dbReference type="ARBA" id="ARBA00022679"/>
    </source>
</evidence>
<dbReference type="InterPro" id="IPR015422">
    <property type="entry name" value="PyrdxlP-dep_Trfase_small"/>
</dbReference>
<dbReference type="HAMAP" id="MF_00160">
    <property type="entry name" value="SerC_aminotrans_5"/>
    <property type="match status" value="1"/>
</dbReference>